<dbReference type="HOGENOM" id="CLU_1524296_0_0_11"/>
<dbReference type="OrthoDB" id="9778690at2"/>
<keyword evidence="1" id="KW-0596">Phosphopantetheine</keyword>
<dbReference type="InterPro" id="IPR036291">
    <property type="entry name" value="NAD(P)-bd_dom_sf"/>
</dbReference>
<dbReference type="InterPro" id="IPR050091">
    <property type="entry name" value="PKS_NRPS_Biosynth_Enz"/>
</dbReference>
<dbReference type="RefSeq" id="WP_004936924.1">
    <property type="nucleotide sequence ID" value="NZ_GG657758.1"/>
</dbReference>
<organism evidence="4 5">
    <name type="scientific">Streptomyces griseoflavus Tu4000</name>
    <dbReference type="NCBI Taxonomy" id="467200"/>
    <lineage>
        <taxon>Bacteria</taxon>
        <taxon>Bacillati</taxon>
        <taxon>Actinomycetota</taxon>
        <taxon>Actinomycetes</taxon>
        <taxon>Kitasatosporales</taxon>
        <taxon>Streptomycetaceae</taxon>
        <taxon>Streptomyces</taxon>
    </lineage>
</organism>
<keyword evidence="5" id="KW-1185">Reference proteome</keyword>
<dbReference type="EMBL" id="GG657758">
    <property type="protein sequence ID" value="EFL43493.1"/>
    <property type="molecule type" value="Genomic_DNA"/>
</dbReference>
<evidence type="ECO:0000256" key="1">
    <source>
        <dbReference type="ARBA" id="ARBA00022450"/>
    </source>
</evidence>
<evidence type="ECO:0000313" key="5">
    <source>
        <dbReference type="Proteomes" id="UP000002968"/>
    </source>
</evidence>
<name>D9XQB2_9ACTN</name>
<keyword evidence="2" id="KW-0597">Phosphoprotein</keyword>
<reference evidence="4" key="1">
    <citation type="submission" date="2009-02" db="EMBL/GenBank/DDBJ databases">
        <title>Annotation of Streptomyces griseoflavus strain Tu4000.</title>
        <authorList>
            <consortium name="The Broad Institute Genome Sequencing Platform"/>
            <consortium name="Broad Institute Microbial Sequencing Center"/>
            <person name="Fischbach M."/>
            <person name="Godfrey P."/>
            <person name="Ward D."/>
            <person name="Young S."/>
            <person name="Zeng Q."/>
            <person name="Koehrsen M."/>
            <person name="Alvarado L."/>
            <person name="Berlin A.M."/>
            <person name="Bochicchio J."/>
            <person name="Borenstein D."/>
            <person name="Chapman S.B."/>
            <person name="Chen Z."/>
            <person name="Engels R."/>
            <person name="Freedman E."/>
            <person name="Gellesch M."/>
            <person name="Goldberg J."/>
            <person name="Griggs A."/>
            <person name="Gujja S."/>
            <person name="Heilman E.R."/>
            <person name="Heiman D.I."/>
            <person name="Hepburn T.A."/>
            <person name="Howarth C."/>
            <person name="Jen D."/>
            <person name="Larson L."/>
            <person name="Lewis B."/>
            <person name="Mehta T."/>
            <person name="Park D."/>
            <person name="Pearson M."/>
            <person name="Richards J."/>
            <person name="Roberts A."/>
            <person name="Saif S."/>
            <person name="Shea T.D."/>
            <person name="Shenoy N."/>
            <person name="Sisk P."/>
            <person name="Stolte C."/>
            <person name="Sykes S.N."/>
            <person name="Thomson T."/>
            <person name="Walk T."/>
            <person name="White J."/>
            <person name="Yandava C."/>
            <person name="Straight P."/>
            <person name="Clardy J."/>
            <person name="Hung D."/>
            <person name="Kolter R."/>
            <person name="Mekalanos J."/>
            <person name="Walker S."/>
            <person name="Walsh C.T."/>
            <person name="Wieland-Brown L.C."/>
            <person name="Haas B."/>
            <person name="Nusbaum C."/>
            <person name="Birren B."/>
        </authorList>
    </citation>
    <scope>NUCLEOTIDE SEQUENCE [LARGE SCALE GENOMIC DNA]</scope>
    <source>
        <strain evidence="4">Tu4000</strain>
    </source>
</reference>
<dbReference type="GO" id="GO:0004312">
    <property type="term" value="F:fatty acid synthase activity"/>
    <property type="evidence" value="ECO:0007669"/>
    <property type="project" value="TreeGrafter"/>
</dbReference>
<gene>
    <name evidence="4" type="ORF">SSRG_06297</name>
</gene>
<dbReference type="SMART" id="SM00822">
    <property type="entry name" value="PKS_KR"/>
    <property type="match status" value="1"/>
</dbReference>
<accession>D9XQB2</accession>
<dbReference type="AlphaFoldDB" id="D9XQB2"/>
<dbReference type="Gene3D" id="3.40.50.720">
    <property type="entry name" value="NAD(P)-binding Rossmann-like Domain"/>
    <property type="match status" value="1"/>
</dbReference>
<dbReference type="GO" id="GO:0005737">
    <property type="term" value="C:cytoplasm"/>
    <property type="evidence" value="ECO:0007669"/>
    <property type="project" value="TreeGrafter"/>
</dbReference>
<dbReference type="GO" id="GO:0071770">
    <property type="term" value="P:DIM/DIP cell wall layer assembly"/>
    <property type="evidence" value="ECO:0007669"/>
    <property type="project" value="TreeGrafter"/>
</dbReference>
<protein>
    <submittedName>
        <fullName evidence="4">Polyketide synthase</fullName>
    </submittedName>
</protein>
<dbReference type="Proteomes" id="UP000002968">
    <property type="component" value="Unassembled WGS sequence"/>
</dbReference>
<evidence type="ECO:0000259" key="3">
    <source>
        <dbReference type="SMART" id="SM00822"/>
    </source>
</evidence>
<dbReference type="STRING" id="467200.SSRG_06297"/>
<sequence length="176" mass="18251">MPWRSGGVYLVTGGLGGIGTLVARDMAAAVRDVRIVLAGRSPLGPEQESVLDGLRDRGADVRYVRADVARAAAVRSLVDGILREHGTLHGIVHAAGVLRDGLVRGKTAEECREVLAPKVAGLVNLDEASRDVPLDFLVSFSGAAGVLGNAGQSDYAAANAFLDAYTPPPAAACRPR</sequence>
<dbReference type="eggNOG" id="COG4221">
    <property type="taxonomic scope" value="Bacteria"/>
</dbReference>
<dbReference type="Pfam" id="PF08659">
    <property type="entry name" value="KR"/>
    <property type="match status" value="1"/>
</dbReference>
<dbReference type="PANTHER" id="PTHR43775:SF37">
    <property type="entry name" value="SI:DKEY-61P9.11"/>
    <property type="match status" value="1"/>
</dbReference>
<dbReference type="InterPro" id="IPR013968">
    <property type="entry name" value="PKS_KR"/>
</dbReference>
<dbReference type="GO" id="GO:0005886">
    <property type="term" value="C:plasma membrane"/>
    <property type="evidence" value="ECO:0007669"/>
    <property type="project" value="TreeGrafter"/>
</dbReference>
<dbReference type="GO" id="GO:0006633">
    <property type="term" value="P:fatty acid biosynthetic process"/>
    <property type="evidence" value="ECO:0007669"/>
    <property type="project" value="TreeGrafter"/>
</dbReference>
<feature type="domain" description="Ketoreductase" evidence="3">
    <location>
        <begin position="7"/>
        <end position="175"/>
    </location>
</feature>
<dbReference type="InterPro" id="IPR057326">
    <property type="entry name" value="KR_dom"/>
</dbReference>
<proteinExistence type="predicted"/>
<dbReference type="SUPFAM" id="SSF51735">
    <property type="entry name" value="NAD(P)-binding Rossmann-fold domains"/>
    <property type="match status" value="1"/>
</dbReference>
<evidence type="ECO:0000313" key="4">
    <source>
        <dbReference type="EMBL" id="EFL43493.1"/>
    </source>
</evidence>
<evidence type="ECO:0000256" key="2">
    <source>
        <dbReference type="ARBA" id="ARBA00022553"/>
    </source>
</evidence>
<dbReference type="PANTHER" id="PTHR43775">
    <property type="entry name" value="FATTY ACID SYNTHASE"/>
    <property type="match status" value="1"/>
</dbReference>